<dbReference type="GO" id="GO:0061513">
    <property type="term" value="F:glucose 6-phosphate:phosphate antiporter activity"/>
    <property type="evidence" value="ECO:0007669"/>
    <property type="project" value="TreeGrafter"/>
</dbReference>
<dbReference type="OrthoDB" id="3639251at2759"/>
<dbReference type="InterPro" id="IPR000849">
    <property type="entry name" value="Sugar_P_transporter"/>
</dbReference>
<feature type="domain" description="Major facilitator superfamily (MFS) profile" evidence="7">
    <location>
        <begin position="11"/>
        <end position="408"/>
    </location>
</feature>
<dbReference type="PANTHER" id="PTHR43826:SF3">
    <property type="entry name" value="GLUCOSE-6-PHOSPHATE EXCHANGER SLC37A4"/>
    <property type="match status" value="1"/>
</dbReference>
<evidence type="ECO:0000256" key="5">
    <source>
        <dbReference type="ARBA" id="ARBA00023136"/>
    </source>
</evidence>
<feature type="transmembrane region" description="Helical" evidence="6">
    <location>
        <begin position="380"/>
        <end position="405"/>
    </location>
</feature>
<sequence>METRTIQQWRLVISLFVGWAFYYACRKTFTSTMPHLMKHKGYTEKDLGMIASSFSFAYGINKLVCGVVADHVSPKWLFCTGLLFSGILVILFPFCHSSYMCAFLWAIAALFQGSGWPAASKLLKAWVPDRLGIAWSVISSSGNLAATCSPFIIAYITSTVSWDSNYYIIGGASCFLTLILLFELKDKPESIEKVGGESSSSMRLVDILYVRSIWTVSLIYFILYMVKYAITDWGQLYFMQFLEVPEITAATSVGLIQFGGIFGNIIWGYISDKTIKIVPERSKVSRAPALMMSCACLMVCVILFATTLDKSSSQFWIDMVCFSTGIMLDGAVALIGLTAMSCVPDHLASTAHGFTCAFSQVGSFLAGYPFSIIVSSYGWYAAYQTVSFCSLVMLLANFYLTYLSFQTVKFKSN</sequence>
<gene>
    <name evidence="8" type="primary">105312035</name>
</gene>
<name>A0A1X7VB68_AMPQE</name>
<feature type="transmembrane region" description="Helical" evidence="6">
    <location>
        <begin position="132"/>
        <end position="154"/>
    </location>
</feature>
<accession>A0A1X7VB68</accession>
<dbReference type="PROSITE" id="PS50850">
    <property type="entry name" value="MFS"/>
    <property type="match status" value="1"/>
</dbReference>
<dbReference type="PANTHER" id="PTHR43826">
    <property type="entry name" value="GLUCOSE-6-PHOSPHATE EXCHANGER SLC37A4"/>
    <property type="match status" value="1"/>
</dbReference>
<organism evidence="8">
    <name type="scientific">Amphimedon queenslandica</name>
    <name type="common">Sponge</name>
    <dbReference type="NCBI Taxonomy" id="400682"/>
    <lineage>
        <taxon>Eukaryota</taxon>
        <taxon>Metazoa</taxon>
        <taxon>Porifera</taxon>
        <taxon>Demospongiae</taxon>
        <taxon>Heteroscleromorpha</taxon>
        <taxon>Haplosclerida</taxon>
        <taxon>Niphatidae</taxon>
        <taxon>Amphimedon</taxon>
    </lineage>
</organism>
<dbReference type="GO" id="GO:0012505">
    <property type="term" value="C:endomembrane system"/>
    <property type="evidence" value="ECO:0007669"/>
    <property type="project" value="UniProtKB-SubCell"/>
</dbReference>
<dbReference type="eggNOG" id="KOG2533">
    <property type="taxonomic scope" value="Eukaryota"/>
</dbReference>
<feature type="transmembrane region" description="Helical" evidence="6">
    <location>
        <begin position="6"/>
        <end position="25"/>
    </location>
</feature>
<dbReference type="InterPro" id="IPR036259">
    <property type="entry name" value="MFS_trans_sf"/>
</dbReference>
<dbReference type="GO" id="GO:0035435">
    <property type="term" value="P:phosphate ion transmembrane transport"/>
    <property type="evidence" value="ECO:0007669"/>
    <property type="project" value="TreeGrafter"/>
</dbReference>
<dbReference type="GO" id="GO:0016020">
    <property type="term" value="C:membrane"/>
    <property type="evidence" value="ECO:0007669"/>
    <property type="project" value="InterPro"/>
</dbReference>
<keyword evidence="3 6" id="KW-0812">Transmembrane</keyword>
<evidence type="ECO:0000256" key="2">
    <source>
        <dbReference type="ARBA" id="ARBA00009598"/>
    </source>
</evidence>
<dbReference type="PIRSF" id="PIRSF002808">
    <property type="entry name" value="Hexose_phosphate_transp"/>
    <property type="match status" value="1"/>
</dbReference>
<evidence type="ECO:0000313" key="8">
    <source>
        <dbReference type="EnsemblMetazoa" id="Aqu2.1.37228_001"/>
    </source>
</evidence>
<evidence type="ECO:0000256" key="4">
    <source>
        <dbReference type="ARBA" id="ARBA00022989"/>
    </source>
</evidence>
<dbReference type="Proteomes" id="UP000007879">
    <property type="component" value="Unassembled WGS sequence"/>
</dbReference>
<reference evidence="8" key="2">
    <citation type="submission" date="2017-05" db="UniProtKB">
        <authorList>
            <consortium name="EnsemblMetazoa"/>
        </authorList>
    </citation>
    <scope>IDENTIFICATION</scope>
</reference>
<feature type="transmembrane region" description="Helical" evidence="6">
    <location>
        <begin position="250"/>
        <end position="270"/>
    </location>
</feature>
<feature type="transmembrane region" description="Helical" evidence="6">
    <location>
        <begin position="46"/>
        <end position="69"/>
    </location>
</feature>
<dbReference type="KEGG" id="aqu:105312035"/>
<dbReference type="InterPro" id="IPR051337">
    <property type="entry name" value="OPA_Antiporter"/>
</dbReference>
<evidence type="ECO:0000259" key="7">
    <source>
        <dbReference type="PROSITE" id="PS50850"/>
    </source>
</evidence>
<evidence type="ECO:0000256" key="6">
    <source>
        <dbReference type="SAM" id="Phobius"/>
    </source>
</evidence>
<dbReference type="AlphaFoldDB" id="A0A1X7VB68"/>
<keyword evidence="4 6" id="KW-1133">Transmembrane helix</keyword>
<dbReference type="InterPro" id="IPR020846">
    <property type="entry name" value="MFS_dom"/>
</dbReference>
<keyword evidence="5 6" id="KW-0472">Membrane</keyword>
<protein>
    <recommendedName>
        <fullName evidence="7">Major facilitator superfamily (MFS) profile domain-containing protein</fullName>
    </recommendedName>
</protein>
<feature type="transmembrane region" description="Helical" evidence="6">
    <location>
        <begin position="166"/>
        <end position="184"/>
    </location>
</feature>
<dbReference type="SUPFAM" id="SSF103473">
    <property type="entry name" value="MFS general substrate transporter"/>
    <property type="match status" value="1"/>
</dbReference>
<evidence type="ECO:0000256" key="1">
    <source>
        <dbReference type="ARBA" id="ARBA00004127"/>
    </source>
</evidence>
<feature type="transmembrane region" description="Helical" evidence="6">
    <location>
        <begin position="314"/>
        <end position="339"/>
    </location>
</feature>
<keyword evidence="9" id="KW-1185">Reference proteome</keyword>
<dbReference type="Pfam" id="PF07690">
    <property type="entry name" value="MFS_1"/>
    <property type="match status" value="1"/>
</dbReference>
<feature type="transmembrane region" description="Helical" evidence="6">
    <location>
        <begin position="351"/>
        <end position="374"/>
    </location>
</feature>
<feature type="transmembrane region" description="Helical" evidence="6">
    <location>
        <begin position="208"/>
        <end position="230"/>
    </location>
</feature>
<dbReference type="EnsemblMetazoa" id="Aqu2.1.37228_001">
    <property type="protein sequence ID" value="Aqu2.1.37228_001"/>
    <property type="gene ID" value="Aqu2.1.37228"/>
</dbReference>
<comment type="similarity">
    <text evidence="2">Belongs to the major facilitator superfamily. Organophosphate:Pi antiporter (OPA) (TC 2.A.1.4) family.</text>
</comment>
<dbReference type="InterPro" id="IPR011701">
    <property type="entry name" value="MFS"/>
</dbReference>
<proteinExistence type="inferred from homology"/>
<evidence type="ECO:0000256" key="3">
    <source>
        <dbReference type="ARBA" id="ARBA00022692"/>
    </source>
</evidence>
<feature type="transmembrane region" description="Helical" evidence="6">
    <location>
        <begin position="81"/>
        <end position="111"/>
    </location>
</feature>
<dbReference type="EnsemblMetazoa" id="XM_019994239.1">
    <property type="protein sequence ID" value="XP_019849798.1"/>
    <property type="gene ID" value="LOC105312035"/>
</dbReference>
<comment type="subcellular location">
    <subcellularLocation>
        <location evidence="1">Endomembrane system</location>
        <topology evidence="1">Multi-pass membrane protein</topology>
    </subcellularLocation>
</comment>
<reference evidence="9" key="1">
    <citation type="journal article" date="2010" name="Nature">
        <title>The Amphimedon queenslandica genome and the evolution of animal complexity.</title>
        <authorList>
            <person name="Srivastava M."/>
            <person name="Simakov O."/>
            <person name="Chapman J."/>
            <person name="Fahey B."/>
            <person name="Gauthier M.E."/>
            <person name="Mitros T."/>
            <person name="Richards G.S."/>
            <person name="Conaco C."/>
            <person name="Dacre M."/>
            <person name="Hellsten U."/>
            <person name="Larroux C."/>
            <person name="Putnam N.H."/>
            <person name="Stanke M."/>
            <person name="Adamska M."/>
            <person name="Darling A."/>
            <person name="Degnan S.M."/>
            <person name="Oakley T.H."/>
            <person name="Plachetzki D.C."/>
            <person name="Zhai Y."/>
            <person name="Adamski M."/>
            <person name="Calcino A."/>
            <person name="Cummins S.F."/>
            <person name="Goodstein D.M."/>
            <person name="Harris C."/>
            <person name="Jackson D.J."/>
            <person name="Leys S.P."/>
            <person name="Shu S."/>
            <person name="Woodcroft B.J."/>
            <person name="Vervoort M."/>
            <person name="Kosik K.S."/>
            <person name="Manning G."/>
            <person name="Degnan B.M."/>
            <person name="Rokhsar D.S."/>
        </authorList>
    </citation>
    <scope>NUCLEOTIDE SEQUENCE [LARGE SCALE GENOMIC DNA]</scope>
</reference>
<feature type="transmembrane region" description="Helical" evidence="6">
    <location>
        <begin position="290"/>
        <end position="308"/>
    </location>
</feature>
<dbReference type="STRING" id="400682.A0A1X7VB68"/>
<evidence type="ECO:0000313" key="9">
    <source>
        <dbReference type="Proteomes" id="UP000007879"/>
    </source>
</evidence>
<dbReference type="Gene3D" id="1.20.1250.20">
    <property type="entry name" value="MFS general substrate transporter like domains"/>
    <property type="match status" value="2"/>
</dbReference>
<dbReference type="InParanoid" id="A0A1X7VB68"/>